<proteinExistence type="inferred from homology"/>
<evidence type="ECO:0000313" key="7">
    <source>
        <dbReference type="Proteomes" id="UP000790096"/>
    </source>
</evidence>
<accession>A0ABS5SXL9</accession>
<dbReference type="InterPro" id="IPR000847">
    <property type="entry name" value="LysR_HTH_N"/>
</dbReference>
<comment type="similarity">
    <text evidence="1">Belongs to the LysR transcriptional regulatory family.</text>
</comment>
<evidence type="ECO:0000256" key="3">
    <source>
        <dbReference type="ARBA" id="ARBA00023125"/>
    </source>
</evidence>
<reference evidence="6 7" key="1">
    <citation type="submission" date="2020-04" db="EMBL/GenBank/DDBJ databases">
        <title>Genome sequencing of Rosenbergiella species.</title>
        <authorList>
            <person name="Alvarez-Perez S."/>
            <person name="Lievens B."/>
        </authorList>
    </citation>
    <scope>NUCLEOTIDE SEQUENCE [LARGE SCALE GENOMIC DNA]</scope>
    <source>
        <strain evidence="6 7">S61</strain>
    </source>
</reference>
<sequence length="289" mass="31760">MDLVQLKMFCAVAECGSIVKAAEQLHRVPSNLTTRLKQLEQEVGNSLFIREKQRLRLSPIGHDFLHYARKILQLSDEALQLTRSAEPSGTLTLGSLESVAATRLPALLSAYHQRYPAVQLSLVTGTSGEILDGVVKGELAVALTDQPSPRPDVICGHHYRDRLVLITNPVHPPVTVAQDVLGETFFSFRSSCSYRHRLEHWFAQAAVTPGPIMEIQSYHAMLACVAGGAGLAVIPYSLLSKLSDHTRVAVHQLPDSVSHLHTGLIWRHESESPNVRALSALMAEIYPES</sequence>
<dbReference type="RefSeq" id="WP_214236705.1">
    <property type="nucleotide sequence ID" value="NZ_JABBFR010000006.1"/>
</dbReference>
<dbReference type="Pfam" id="PF00126">
    <property type="entry name" value="HTH_1"/>
    <property type="match status" value="1"/>
</dbReference>
<dbReference type="PANTHER" id="PTHR30126:SF40">
    <property type="entry name" value="HTH-TYPE TRANSCRIPTIONAL REGULATOR GLTR"/>
    <property type="match status" value="1"/>
</dbReference>
<name>A0ABS5SXL9_9GAMM</name>
<evidence type="ECO:0000256" key="2">
    <source>
        <dbReference type="ARBA" id="ARBA00023015"/>
    </source>
</evidence>
<dbReference type="SUPFAM" id="SSF46785">
    <property type="entry name" value="Winged helix' DNA-binding domain"/>
    <property type="match status" value="1"/>
</dbReference>
<evidence type="ECO:0000259" key="5">
    <source>
        <dbReference type="PROSITE" id="PS50931"/>
    </source>
</evidence>
<dbReference type="EMBL" id="JABBFR010000006">
    <property type="protein sequence ID" value="MBT0724007.1"/>
    <property type="molecule type" value="Genomic_DNA"/>
</dbReference>
<dbReference type="InterPro" id="IPR005119">
    <property type="entry name" value="LysR_subst-bd"/>
</dbReference>
<dbReference type="CDD" id="cd08442">
    <property type="entry name" value="PBP2_YofA_SoxR_like"/>
    <property type="match status" value="1"/>
</dbReference>
<dbReference type="PROSITE" id="PS50931">
    <property type="entry name" value="HTH_LYSR"/>
    <property type="match status" value="1"/>
</dbReference>
<dbReference type="Gene3D" id="1.10.10.10">
    <property type="entry name" value="Winged helix-like DNA-binding domain superfamily/Winged helix DNA-binding domain"/>
    <property type="match status" value="1"/>
</dbReference>
<gene>
    <name evidence="6" type="ORF">HH682_06050</name>
</gene>
<organism evidence="6 7">
    <name type="scientific">Rosenbergiella gaditana</name>
    <dbReference type="NCBI Taxonomy" id="2726987"/>
    <lineage>
        <taxon>Bacteria</taxon>
        <taxon>Pseudomonadati</taxon>
        <taxon>Pseudomonadota</taxon>
        <taxon>Gammaproteobacteria</taxon>
        <taxon>Enterobacterales</taxon>
        <taxon>Erwiniaceae</taxon>
        <taxon>Rosenbergiella</taxon>
    </lineage>
</organism>
<evidence type="ECO:0000313" key="6">
    <source>
        <dbReference type="EMBL" id="MBT0724007.1"/>
    </source>
</evidence>
<feature type="domain" description="HTH lysR-type" evidence="5">
    <location>
        <begin position="1"/>
        <end position="58"/>
    </location>
</feature>
<dbReference type="InterPro" id="IPR036388">
    <property type="entry name" value="WH-like_DNA-bd_sf"/>
</dbReference>
<dbReference type="NCBIfam" id="NF047711">
    <property type="entry name" value="PutUtilRegPtrR"/>
    <property type="match status" value="1"/>
</dbReference>
<dbReference type="InterPro" id="IPR036390">
    <property type="entry name" value="WH_DNA-bd_sf"/>
</dbReference>
<keyword evidence="4" id="KW-0804">Transcription</keyword>
<comment type="caution">
    <text evidence="6">The sequence shown here is derived from an EMBL/GenBank/DDBJ whole genome shotgun (WGS) entry which is preliminary data.</text>
</comment>
<evidence type="ECO:0000256" key="4">
    <source>
        <dbReference type="ARBA" id="ARBA00023163"/>
    </source>
</evidence>
<protein>
    <submittedName>
        <fullName evidence="6">LysR family transcriptional regulator</fullName>
    </submittedName>
</protein>
<dbReference type="Pfam" id="PF03466">
    <property type="entry name" value="LysR_substrate"/>
    <property type="match status" value="1"/>
</dbReference>
<evidence type="ECO:0000256" key="1">
    <source>
        <dbReference type="ARBA" id="ARBA00009437"/>
    </source>
</evidence>
<keyword evidence="7" id="KW-1185">Reference proteome</keyword>
<dbReference type="Gene3D" id="3.40.190.290">
    <property type="match status" value="1"/>
</dbReference>
<keyword evidence="2" id="KW-0805">Transcription regulation</keyword>
<dbReference type="SUPFAM" id="SSF53850">
    <property type="entry name" value="Periplasmic binding protein-like II"/>
    <property type="match status" value="1"/>
</dbReference>
<keyword evidence="3" id="KW-0238">DNA-binding</keyword>
<dbReference type="Proteomes" id="UP000790096">
    <property type="component" value="Unassembled WGS sequence"/>
</dbReference>
<dbReference type="PANTHER" id="PTHR30126">
    <property type="entry name" value="HTH-TYPE TRANSCRIPTIONAL REGULATOR"/>
    <property type="match status" value="1"/>
</dbReference>